<name>A0ABU9AVS2_9BACT</name>
<evidence type="ECO:0008006" key="3">
    <source>
        <dbReference type="Google" id="ProtNLM"/>
    </source>
</evidence>
<accession>A0ABU9AVS2</accession>
<reference evidence="1 2" key="1">
    <citation type="submission" date="2024-04" db="EMBL/GenBank/DDBJ databases">
        <title>Luteolibacter sp. isolated from soil.</title>
        <authorList>
            <person name="An J."/>
        </authorList>
    </citation>
    <scope>NUCLEOTIDE SEQUENCE [LARGE SCALE GENOMIC DNA]</scope>
    <source>
        <strain evidence="1 2">Y139</strain>
    </source>
</reference>
<dbReference type="EMBL" id="JBBUKT010000005">
    <property type="protein sequence ID" value="MEK7951852.1"/>
    <property type="molecule type" value="Genomic_DNA"/>
</dbReference>
<gene>
    <name evidence="1" type="ORF">WKV53_15155</name>
</gene>
<keyword evidence="2" id="KW-1185">Reference proteome</keyword>
<evidence type="ECO:0000313" key="1">
    <source>
        <dbReference type="EMBL" id="MEK7951852.1"/>
    </source>
</evidence>
<proteinExistence type="predicted"/>
<protein>
    <recommendedName>
        <fullName evidence="3">Lipoprotein SmpA/OmlA domain-containing protein</fullName>
    </recommendedName>
</protein>
<evidence type="ECO:0000313" key="2">
    <source>
        <dbReference type="Proteomes" id="UP001371305"/>
    </source>
</evidence>
<sequence length="124" mass="13779">MSVAVGATSLLLIGRQKPLPEIPQSERFSAMINRRDTGAMPSLKGKTKNEIRGILGDPQNEDVEREVWIWLNDWEGYKTRGLARDWKTMATHSHADGLWIGFGSDGRASTFLYSLSAAQPPNAH</sequence>
<comment type="caution">
    <text evidence="1">The sequence shown here is derived from an EMBL/GenBank/DDBJ whole genome shotgun (WGS) entry which is preliminary data.</text>
</comment>
<dbReference type="Proteomes" id="UP001371305">
    <property type="component" value="Unassembled WGS sequence"/>
</dbReference>
<organism evidence="1 2">
    <name type="scientific">Luteolibacter soli</name>
    <dbReference type="NCBI Taxonomy" id="3135280"/>
    <lineage>
        <taxon>Bacteria</taxon>
        <taxon>Pseudomonadati</taxon>
        <taxon>Verrucomicrobiota</taxon>
        <taxon>Verrucomicrobiia</taxon>
        <taxon>Verrucomicrobiales</taxon>
        <taxon>Verrucomicrobiaceae</taxon>
        <taxon>Luteolibacter</taxon>
    </lineage>
</organism>